<dbReference type="Proteomes" id="UP000274131">
    <property type="component" value="Unassembled WGS sequence"/>
</dbReference>
<proteinExistence type="predicted"/>
<evidence type="ECO:0000313" key="1">
    <source>
        <dbReference type="EMBL" id="VDD85363.1"/>
    </source>
</evidence>
<keyword evidence="2" id="KW-1185">Reference proteome</keyword>
<accession>A0A3P6GZG9</accession>
<dbReference type="PANTHER" id="PTHR46679">
    <property type="match status" value="1"/>
</dbReference>
<dbReference type="AlphaFoldDB" id="A0A3P6GZG9"/>
<evidence type="ECO:0000313" key="2">
    <source>
        <dbReference type="Proteomes" id="UP000274131"/>
    </source>
</evidence>
<dbReference type="EMBL" id="UXUI01000987">
    <property type="protein sequence ID" value="VDD85363.1"/>
    <property type="molecule type" value="Genomic_DNA"/>
</dbReference>
<dbReference type="InterPro" id="IPR036249">
    <property type="entry name" value="Thioredoxin-like_sf"/>
</dbReference>
<dbReference type="PANTHER" id="PTHR46679:SF4">
    <property type="entry name" value="GLUTAREDOXIN DOMAIN-CONTAINING PROTEIN"/>
    <property type="match status" value="1"/>
</dbReference>
<reference evidence="1 2" key="1">
    <citation type="submission" date="2018-10" db="EMBL/GenBank/DDBJ databases">
        <authorList>
            <consortium name="Pathogen Informatics"/>
        </authorList>
    </citation>
    <scope>NUCLEOTIDE SEQUENCE [LARGE SCALE GENOMIC DNA]</scope>
</reference>
<protein>
    <submittedName>
        <fullName evidence="1">Uncharacterized protein</fullName>
    </submittedName>
</protein>
<dbReference type="PROSITE" id="PS51354">
    <property type="entry name" value="GLUTAREDOXIN_2"/>
    <property type="match status" value="1"/>
</dbReference>
<dbReference type="SUPFAM" id="SSF52833">
    <property type="entry name" value="Thioredoxin-like"/>
    <property type="match status" value="1"/>
</dbReference>
<dbReference type="GO" id="GO:0005739">
    <property type="term" value="C:mitochondrion"/>
    <property type="evidence" value="ECO:0007669"/>
    <property type="project" value="TreeGrafter"/>
</dbReference>
<dbReference type="GO" id="GO:0015035">
    <property type="term" value="F:protein-disulfide reductase activity"/>
    <property type="evidence" value="ECO:0007669"/>
    <property type="project" value="TreeGrafter"/>
</dbReference>
<organism evidence="1 2">
    <name type="scientific">Enterobius vermicularis</name>
    <name type="common">Human pinworm</name>
    <dbReference type="NCBI Taxonomy" id="51028"/>
    <lineage>
        <taxon>Eukaryota</taxon>
        <taxon>Metazoa</taxon>
        <taxon>Ecdysozoa</taxon>
        <taxon>Nematoda</taxon>
        <taxon>Chromadorea</taxon>
        <taxon>Rhabditida</taxon>
        <taxon>Spirurina</taxon>
        <taxon>Oxyuridomorpha</taxon>
        <taxon>Oxyuroidea</taxon>
        <taxon>Oxyuridae</taxon>
        <taxon>Enterobius</taxon>
    </lineage>
</organism>
<gene>
    <name evidence="1" type="ORF">EVEC_LOCUS506</name>
</gene>
<name>A0A3P6GZG9_ENTVE</name>
<dbReference type="Gene3D" id="3.40.30.10">
    <property type="entry name" value="Glutaredoxin"/>
    <property type="match status" value="1"/>
</dbReference>
<sequence length="122" mass="14271">MPTLPEVPEYEEENDYTNYFTLLSNRNGPYNSYGYSYAGYIERQIRMYPIMMYTLVQCIPCERAKHVLAVSYRDVSSHFLELGGDEEWQRQLKVDLQRITGALTFPYIFLCGTYIGGLLQEL</sequence>
<dbReference type="OrthoDB" id="418495at2759"/>